<feature type="signal peptide" evidence="2">
    <location>
        <begin position="1"/>
        <end position="21"/>
    </location>
</feature>
<comment type="caution">
    <text evidence="3">The sequence shown here is derived from an EMBL/GenBank/DDBJ whole genome shotgun (WGS) entry which is preliminary data.</text>
</comment>
<name>A0ABV7TCM4_9RHOB</name>
<feature type="coiled-coil region" evidence="1">
    <location>
        <begin position="75"/>
        <end position="109"/>
    </location>
</feature>
<gene>
    <name evidence="3" type="ORF">ACFORG_02430</name>
</gene>
<evidence type="ECO:0000313" key="3">
    <source>
        <dbReference type="EMBL" id="MFC3612605.1"/>
    </source>
</evidence>
<keyword evidence="4" id="KW-1185">Reference proteome</keyword>
<keyword evidence="2" id="KW-0732">Signal</keyword>
<evidence type="ECO:0000256" key="1">
    <source>
        <dbReference type="SAM" id="Coils"/>
    </source>
</evidence>
<accession>A0ABV7TCM4</accession>
<dbReference type="Proteomes" id="UP001595629">
    <property type="component" value="Unassembled WGS sequence"/>
</dbReference>
<dbReference type="RefSeq" id="WP_386733780.1">
    <property type="nucleotide sequence ID" value="NZ_JBHRXI010000001.1"/>
</dbReference>
<evidence type="ECO:0000313" key="4">
    <source>
        <dbReference type="Proteomes" id="UP001595629"/>
    </source>
</evidence>
<reference evidence="4" key="1">
    <citation type="journal article" date="2019" name="Int. J. Syst. Evol. Microbiol.">
        <title>The Global Catalogue of Microorganisms (GCM) 10K type strain sequencing project: providing services to taxonomists for standard genome sequencing and annotation.</title>
        <authorList>
            <consortium name="The Broad Institute Genomics Platform"/>
            <consortium name="The Broad Institute Genome Sequencing Center for Infectious Disease"/>
            <person name="Wu L."/>
            <person name="Ma J."/>
        </authorList>
    </citation>
    <scope>NUCLEOTIDE SEQUENCE [LARGE SCALE GENOMIC DNA]</scope>
    <source>
        <strain evidence="4">KCTC 42911</strain>
    </source>
</reference>
<keyword evidence="1" id="KW-0175">Coiled coil</keyword>
<sequence>MNAATAMFATALLLLCGGAQAADQPYAGQEGREIASLSAEDVAALLDGQGWGLAKPAELNGYPGPAHVLELSDALELSEAQAARVKEIFDRMKNEARALGAEYVEAEEHLSRMFRMGHANAGMLDAQLSASAEALAQLRAVHLKAHLATTPVLSEAQLTAYAKLRGYDGAAHGGHGHGHGGHAHD</sequence>
<evidence type="ECO:0008006" key="5">
    <source>
        <dbReference type="Google" id="ProtNLM"/>
    </source>
</evidence>
<feature type="chain" id="PRO_5045534246" description="Periplasmic heavy metal sensor" evidence="2">
    <location>
        <begin position="22"/>
        <end position="185"/>
    </location>
</feature>
<proteinExistence type="predicted"/>
<evidence type="ECO:0000256" key="2">
    <source>
        <dbReference type="SAM" id="SignalP"/>
    </source>
</evidence>
<dbReference type="Gene3D" id="1.20.120.1490">
    <property type="match status" value="1"/>
</dbReference>
<protein>
    <recommendedName>
        <fullName evidence="5">Periplasmic heavy metal sensor</fullName>
    </recommendedName>
</protein>
<dbReference type="EMBL" id="JBHRXI010000001">
    <property type="protein sequence ID" value="MFC3612605.1"/>
    <property type="molecule type" value="Genomic_DNA"/>
</dbReference>
<organism evidence="3 4">
    <name type="scientific">Lutimaribacter marinistellae</name>
    <dbReference type="NCBI Taxonomy" id="1820329"/>
    <lineage>
        <taxon>Bacteria</taxon>
        <taxon>Pseudomonadati</taxon>
        <taxon>Pseudomonadota</taxon>
        <taxon>Alphaproteobacteria</taxon>
        <taxon>Rhodobacterales</taxon>
        <taxon>Roseobacteraceae</taxon>
        <taxon>Lutimaribacter</taxon>
    </lineage>
</organism>